<proteinExistence type="predicted"/>
<feature type="domain" description="SRCR" evidence="7">
    <location>
        <begin position="36"/>
        <end position="139"/>
    </location>
</feature>
<evidence type="ECO:0000256" key="4">
    <source>
        <dbReference type="ARBA" id="ARBA00023180"/>
    </source>
</evidence>
<dbReference type="Pfam" id="PF00530">
    <property type="entry name" value="SRCR"/>
    <property type="match status" value="1"/>
</dbReference>
<comment type="caution">
    <text evidence="5">Lacks conserved residue(s) required for the propagation of feature annotation.</text>
</comment>
<dbReference type="PRINTS" id="PR00258">
    <property type="entry name" value="SPERACTRCPTR"/>
</dbReference>
<dbReference type="GO" id="GO:0016020">
    <property type="term" value="C:membrane"/>
    <property type="evidence" value="ECO:0007669"/>
    <property type="project" value="InterPro"/>
</dbReference>
<feature type="signal peptide" evidence="6">
    <location>
        <begin position="1"/>
        <end position="27"/>
    </location>
</feature>
<dbReference type="SUPFAM" id="SSF56487">
    <property type="entry name" value="SRCR-like"/>
    <property type="match status" value="1"/>
</dbReference>
<name>A0AAD9MZC7_9ANNE</name>
<sequence>MKPDVISHIKTLVTVIWIAGYTSSIEANKIPCVGELRLVSGIDNSSGFVEIYFRDTWGVICNHYWKVDAARQLGYADGVPKLGAKYEFDVPHNVMESRQHLQPHLSSVVCTGKEPTLLHCNYSTTGSCSSDDHVALNCLGLRVYEVIDVCSYNFRFQSNVAPEQCLHQLVDVIGIMGLMIIILAITL</sequence>
<dbReference type="Proteomes" id="UP001208570">
    <property type="component" value="Unassembled WGS sequence"/>
</dbReference>
<organism evidence="8 9">
    <name type="scientific">Paralvinella palmiformis</name>
    <dbReference type="NCBI Taxonomy" id="53620"/>
    <lineage>
        <taxon>Eukaryota</taxon>
        <taxon>Metazoa</taxon>
        <taxon>Spiralia</taxon>
        <taxon>Lophotrochozoa</taxon>
        <taxon>Annelida</taxon>
        <taxon>Polychaeta</taxon>
        <taxon>Sedentaria</taxon>
        <taxon>Canalipalpata</taxon>
        <taxon>Terebellida</taxon>
        <taxon>Terebelliformia</taxon>
        <taxon>Alvinellidae</taxon>
        <taxon>Paralvinella</taxon>
    </lineage>
</organism>
<keyword evidence="4" id="KW-0325">Glycoprotein</keyword>
<evidence type="ECO:0000313" key="8">
    <source>
        <dbReference type="EMBL" id="KAK2148584.1"/>
    </source>
</evidence>
<keyword evidence="2" id="KW-0677">Repeat</keyword>
<gene>
    <name evidence="8" type="ORF">LSH36_491g05013</name>
</gene>
<dbReference type="SMART" id="SM00202">
    <property type="entry name" value="SR"/>
    <property type="match status" value="1"/>
</dbReference>
<evidence type="ECO:0000313" key="9">
    <source>
        <dbReference type="Proteomes" id="UP001208570"/>
    </source>
</evidence>
<dbReference type="AlphaFoldDB" id="A0AAD9MZC7"/>
<comment type="caution">
    <text evidence="8">The sequence shown here is derived from an EMBL/GenBank/DDBJ whole genome shotgun (WGS) entry which is preliminary data.</text>
</comment>
<reference evidence="8" key="1">
    <citation type="journal article" date="2023" name="Mol. Biol. Evol.">
        <title>Third-Generation Sequencing Reveals the Adaptive Role of the Epigenome in Three Deep-Sea Polychaetes.</title>
        <authorList>
            <person name="Perez M."/>
            <person name="Aroh O."/>
            <person name="Sun Y."/>
            <person name="Lan Y."/>
            <person name="Juniper S.K."/>
            <person name="Young C.R."/>
            <person name="Angers B."/>
            <person name="Qian P.Y."/>
        </authorList>
    </citation>
    <scope>NUCLEOTIDE SEQUENCE</scope>
    <source>
        <strain evidence="8">P08H-3</strain>
    </source>
</reference>
<dbReference type="InterPro" id="IPR036772">
    <property type="entry name" value="SRCR-like_dom_sf"/>
</dbReference>
<dbReference type="PANTHER" id="PTHR19331">
    <property type="entry name" value="SCAVENGER RECEPTOR DOMAIN-CONTAINING"/>
    <property type="match status" value="1"/>
</dbReference>
<dbReference type="Gene3D" id="3.10.250.10">
    <property type="entry name" value="SRCR-like domain"/>
    <property type="match status" value="1"/>
</dbReference>
<feature type="chain" id="PRO_5042189092" description="SRCR domain-containing protein" evidence="6">
    <location>
        <begin position="28"/>
        <end position="187"/>
    </location>
</feature>
<feature type="disulfide bond" evidence="5">
    <location>
        <begin position="110"/>
        <end position="120"/>
    </location>
</feature>
<evidence type="ECO:0000256" key="6">
    <source>
        <dbReference type="SAM" id="SignalP"/>
    </source>
</evidence>
<protein>
    <recommendedName>
        <fullName evidence="7">SRCR domain-containing protein</fullName>
    </recommendedName>
</protein>
<accession>A0AAD9MZC7</accession>
<keyword evidence="3 5" id="KW-1015">Disulfide bond</keyword>
<evidence type="ECO:0000256" key="5">
    <source>
        <dbReference type="PROSITE-ProRule" id="PRU00196"/>
    </source>
</evidence>
<evidence type="ECO:0000256" key="2">
    <source>
        <dbReference type="ARBA" id="ARBA00022737"/>
    </source>
</evidence>
<dbReference type="PROSITE" id="PS50287">
    <property type="entry name" value="SRCR_2"/>
    <property type="match status" value="1"/>
</dbReference>
<keyword evidence="1 6" id="KW-0732">Signal</keyword>
<evidence type="ECO:0000256" key="3">
    <source>
        <dbReference type="ARBA" id="ARBA00023157"/>
    </source>
</evidence>
<evidence type="ECO:0000256" key="1">
    <source>
        <dbReference type="ARBA" id="ARBA00022729"/>
    </source>
</evidence>
<dbReference type="PANTHER" id="PTHR19331:SF465">
    <property type="entry name" value="EGG PEPTIDE SPERACT RECEPTOR"/>
    <property type="match status" value="1"/>
</dbReference>
<keyword evidence="9" id="KW-1185">Reference proteome</keyword>
<evidence type="ECO:0000259" key="7">
    <source>
        <dbReference type="PROSITE" id="PS50287"/>
    </source>
</evidence>
<dbReference type="EMBL" id="JAODUP010000491">
    <property type="protein sequence ID" value="KAK2148584.1"/>
    <property type="molecule type" value="Genomic_DNA"/>
</dbReference>
<dbReference type="InterPro" id="IPR001190">
    <property type="entry name" value="SRCR"/>
</dbReference>